<dbReference type="PANTHER" id="PTHR37955:SF1">
    <property type="entry name" value="DEP DOMAIN-CONTAINING PROTEIN"/>
    <property type="match status" value="1"/>
</dbReference>
<keyword evidence="7" id="KW-1185">Reference proteome</keyword>
<dbReference type="Gene3D" id="1.50.10.150">
    <property type="entry name" value="Voltage-dependent anion channel"/>
    <property type="match status" value="1"/>
</dbReference>
<dbReference type="RefSeq" id="WP_301217568.1">
    <property type="nucleotide sequence ID" value="NZ_JAROCB010000002.1"/>
</dbReference>
<reference evidence="6" key="1">
    <citation type="submission" date="2023-03" db="EMBL/GenBank/DDBJ databases">
        <title>MT1 and MT2 Draft Genomes of Novel Species.</title>
        <authorList>
            <person name="Venkateswaran K."/>
        </authorList>
    </citation>
    <scope>NUCLEOTIDE SEQUENCE</scope>
    <source>
        <strain evidence="6">F6_8S_P_1A</strain>
    </source>
</reference>
<sequence length="334" mass="34356">MTRERIPLNTLAVPFGLAGLAEVWTAASAVLGLPDAVPDAFWLLAGAAWLAMIAAHVVRGIRVHRPLTEQLRHPAQGPIAALVPVVGMLLGARLHGVLPVAGTVLVVLSIATATVFAGWILARWLRGTETAAVHGGYLLPTVAAGLIAGTTAAEVGLPEVGWAAFSVGVLFWFVIFGILVARFGALAALPGPLVPTMAILVAPPAVAGLAWIALTGRADGPVVDGLVGLTVLSVLVQAALLPLYRRTPFSLGAWSFTFPFAAVATLFVAVSAGVPVLSVVVAVAGAAAITLLVGTVAYRSLRLLARSRRAAERQLTAADDRAERGGAHPARLRA</sequence>
<feature type="transmembrane region" description="Helical" evidence="5">
    <location>
        <begin position="137"/>
        <end position="156"/>
    </location>
</feature>
<dbReference type="Pfam" id="PF03595">
    <property type="entry name" value="SLAC1"/>
    <property type="match status" value="1"/>
</dbReference>
<feature type="transmembrane region" description="Helical" evidence="5">
    <location>
        <begin position="104"/>
        <end position="125"/>
    </location>
</feature>
<feature type="transmembrane region" description="Helical" evidence="5">
    <location>
        <begin position="226"/>
        <end position="244"/>
    </location>
</feature>
<feature type="transmembrane region" description="Helical" evidence="5">
    <location>
        <begin position="193"/>
        <end position="214"/>
    </location>
</feature>
<organism evidence="6 7">
    <name type="scientific">Leifsonia virtsii</name>
    <dbReference type="NCBI Taxonomy" id="3035915"/>
    <lineage>
        <taxon>Bacteria</taxon>
        <taxon>Bacillati</taxon>
        <taxon>Actinomycetota</taxon>
        <taxon>Actinomycetes</taxon>
        <taxon>Micrococcales</taxon>
        <taxon>Microbacteriaceae</taxon>
        <taxon>Leifsonia</taxon>
    </lineage>
</organism>
<comment type="caution">
    <text evidence="6">The sequence shown here is derived from an EMBL/GenBank/DDBJ whole genome shotgun (WGS) entry which is preliminary data.</text>
</comment>
<evidence type="ECO:0000256" key="5">
    <source>
        <dbReference type="SAM" id="Phobius"/>
    </source>
</evidence>
<feature type="transmembrane region" description="Helical" evidence="5">
    <location>
        <begin position="79"/>
        <end position="98"/>
    </location>
</feature>
<keyword evidence="2 5" id="KW-0812">Transmembrane</keyword>
<comment type="subcellular location">
    <subcellularLocation>
        <location evidence="1">Membrane</location>
        <topology evidence="1">Multi-pass membrane protein</topology>
    </subcellularLocation>
</comment>
<dbReference type="InterPro" id="IPR004695">
    <property type="entry name" value="SLAC1/Mae1/Ssu1/TehA"/>
</dbReference>
<feature type="transmembrane region" description="Helical" evidence="5">
    <location>
        <begin position="251"/>
        <end position="270"/>
    </location>
</feature>
<evidence type="ECO:0000313" key="6">
    <source>
        <dbReference type="EMBL" id="MDN4597006.1"/>
    </source>
</evidence>
<keyword evidence="4 5" id="KW-0472">Membrane</keyword>
<evidence type="ECO:0000256" key="1">
    <source>
        <dbReference type="ARBA" id="ARBA00004141"/>
    </source>
</evidence>
<name>A0ABT8IW17_9MICO</name>
<dbReference type="InterPro" id="IPR052951">
    <property type="entry name" value="Tellurite_res_ion_channel"/>
</dbReference>
<feature type="transmembrane region" description="Helical" evidence="5">
    <location>
        <begin position="12"/>
        <end position="34"/>
    </location>
</feature>
<evidence type="ECO:0000313" key="7">
    <source>
        <dbReference type="Proteomes" id="UP001174210"/>
    </source>
</evidence>
<dbReference type="EMBL" id="JAROCB010000002">
    <property type="protein sequence ID" value="MDN4597006.1"/>
    <property type="molecule type" value="Genomic_DNA"/>
</dbReference>
<gene>
    <name evidence="6" type="ORF">P5G59_07630</name>
</gene>
<accession>A0ABT8IW17</accession>
<feature type="transmembrane region" description="Helical" evidence="5">
    <location>
        <begin position="162"/>
        <end position="181"/>
    </location>
</feature>
<keyword evidence="3 5" id="KW-1133">Transmembrane helix</keyword>
<dbReference type="Proteomes" id="UP001174210">
    <property type="component" value="Unassembled WGS sequence"/>
</dbReference>
<feature type="transmembrane region" description="Helical" evidence="5">
    <location>
        <begin position="276"/>
        <end position="298"/>
    </location>
</feature>
<evidence type="ECO:0000256" key="2">
    <source>
        <dbReference type="ARBA" id="ARBA00022692"/>
    </source>
</evidence>
<dbReference type="InterPro" id="IPR038665">
    <property type="entry name" value="Voltage-dep_anion_channel_sf"/>
</dbReference>
<evidence type="ECO:0000256" key="3">
    <source>
        <dbReference type="ARBA" id="ARBA00022989"/>
    </source>
</evidence>
<proteinExistence type="predicted"/>
<evidence type="ECO:0000256" key="4">
    <source>
        <dbReference type="ARBA" id="ARBA00023136"/>
    </source>
</evidence>
<feature type="transmembrane region" description="Helical" evidence="5">
    <location>
        <begin position="40"/>
        <end position="58"/>
    </location>
</feature>
<protein>
    <submittedName>
        <fullName evidence="6">Transporter</fullName>
    </submittedName>
</protein>
<dbReference type="PANTHER" id="PTHR37955">
    <property type="entry name" value="TELLURITE RESISTANCE PROTEIN TEHA"/>
    <property type="match status" value="1"/>
</dbReference>